<evidence type="ECO:0000256" key="7">
    <source>
        <dbReference type="HAMAP-Rule" id="MF_00523"/>
    </source>
</evidence>
<evidence type="ECO:0000259" key="8">
    <source>
        <dbReference type="Pfam" id="PF04613"/>
    </source>
</evidence>
<feature type="domain" description="UDP-3-O-[3-hydroxymyristoyl] glucosamine N-acyltransferase non-repeat region" evidence="8">
    <location>
        <begin position="34"/>
        <end position="99"/>
    </location>
</feature>
<dbReference type="Gene3D" id="2.160.10.10">
    <property type="entry name" value="Hexapeptide repeat proteins"/>
    <property type="match status" value="1"/>
</dbReference>
<comment type="function">
    <text evidence="7">Catalyzes the N-acylation of UDP-3-O-acylglucosamine using 3-hydroxyacyl-ACP as the acyl donor. Is involved in the biosynthesis of lipid A, a phosphorylated glycolipid that anchors the lipopolysaccharide to the outer membrane of the cell.</text>
</comment>
<proteinExistence type="inferred from homology"/>
<evidence type="ECO:0000256" key="3">
    <source>
        <dbReference type="ARBA" id="ARBA00022679"/>
    </source>
</evidence>
<dbReference type="InterPro" id="IPR018357">
    <property type="entry name" value="Hexapep_transf_CS"/>
</dbReference>
<dbReference type="SUPFAM" id="SSF51161">
    <property type="entry name" value="Trimeric LpxA-like enzymes"/>
    <property type="match status" value="1"/>
</dbReference>
<accession>A0A1T1HFP5</accession>
<dbReference type="GO" id="GO:0016410">
    <property type="term" value="F:N-acyltransferase activity"/>
    <property type="evidence" value="ECO:0007669"/>
    <property type="project" value="InterPro"/>
</dbReference>
<dbReference type="Proteomes" id="UP000190064">
    <property type="component" value="Unassembled WGS sequence"/>
</dbReference>
<evidence type="ECO:0000256" key="1">
    <source>
        <dbReference type="ARBA" id="ARBA00022516"/>
    </source>
</evidence>
<dbReference type="Gene3D" id="3.40.1390.10">
    <property type="entry name" value="MurE/MurF, N-terminal domain"/>
    <property type="match status" value="1"/>
</dbReference>
<comment type="caution">
    <text evidence="9">The sequence shown here is derived from an EMBL/GenBank/DDBJ whole genome shotgun (WGS) entry which is preliminary data.</text>
</comment>
<name>A0A1T1HFP5_OCELI</name>
<organism evidence="9 10">
    <name type="scientific">Oceanospirillum linum</name>
    <dbReference type="NCBI Taxonomy" id="966"/>
    <lineage>
        <taxon>Bacteria</taxon>
        <taxon>Pseudomonadati</taxon>
        <taxon>Pseudomonadota</taxon>
        <taxon>Gammaproteobacteria</taxon>
        <taxon>Oceanospirillales</taxon>
        <taxon>Oceanospirillaceae</taxon>
        <taxon>Oceanospirillum</taxon>
    </lineage>
</organism>
<dbReference type="GO" id="GO:0016020">
    <property type="term" value="C:membrane"/>
    <property type="evidence" value="ECO:0007669"/>
    <property type="project" value="GOC"/>
</dbReference>
<evidence type="ECO:0000256" key="4">
    <source>
        <dbReference type="ARBA" id="ARBA00022737"/>
    </source>
</evidence>
<dbReference type="PANTHER" id="PTHR43378:SF2">
    <property type="entry name" value="UDP-3-O-ACYLGLUCOSAMINE N-ACYLTRANSFERASE 1, MITOCHONDRIAL-RELATED"/>
    <property type="match status" value="1"/>
</dbReference>
<dbReference type="EC" id="2.3.1.191" evidence="7"/>
<dbReference type="Pfam" id="PF04613">
    <property type="entry name" value="LpxD"/>
    <property type="match status" value="1"/>
</dbReference>
<keyword evidence="5 7" id="KW-0443">Lipid metabolism</keyword>
<feature type="active site" description="Proton acceptor" evidence="7">
    <location>
        <position position="249"/>
    </location>
</feature>
<evidence type="ECO:0000313" key="9">
    <source>
        <dbReference type="EMBL" id="OOV88635.1"/>
    </source>
</evidence>
<reference evidence="9" key="1">
    <citation type="submission" date="2017-02" db="EMBL/GenBank/DDBJ databases">
        <title>Draft Genome Sequence of the Salt Water Bacterium Oceanospirillum linum ATCC 11336.</title>
        <authorList>
            <person name="Trachtenberg A.M."/>
            <person name="Carney J.G."/>
            <person name="Linnane J.D."/>
            <person name="Rheaume B.A."/>
            <person name="Pitts N.L."/>
            <person name="Mykles D.L."/>
            <person name="Maclea K.S."/>
        </authorList>
    </citation>
    <scope>NUCLEOTIDE SEQUENCE [LARGE SCALE GENOMIC DNA]</scope>
    <source>
        <strain evidence="9">ATCC 11336</strain>
    </source>
</reference>
<dbReference type="PANTHER" id="PTHR43378">
    <property type="entry name" value="UDP-3-O-ACYLGLUCOSAMINE N-ACYLTRANSFERASE"/>
    <property type="match status" value="1"/>
</dbReference>
<dbReference type="InterPro" id="IPR011004">
    <property type="entry name" value="Trimer_LpxA-like_sf"/>
</dbReference>
<dbReference type="Gene3D" id="1.20.5.170">
    <property type="match status" value="1"/>
</dbReference>
<dbReference type="STRING" id="966.BTA35_0203875"/>
<dbReference type="Pfam" id="PF00132">
    <property type="entry name" value="Hexapep"/>
    <property type="match status" value="2"/>
</dbReference>
<dbReference type="NCBIfam" id="NF002060">
    <property type="entry name" value="PRK00892.1"/>
    <property type="match status" value="1"/>
</dbReference>
<keyword evidence="10" id="KW-1185">Reference proteome</keyword>
<dbReference type="UniPathway" id="UPA00973"/>
<keyword evidence="1 7" id="KW-0444">Lipid biosynthesis</keyword>
<dbReference type="GO" id="GO:0009245">
    <property type="term" value="P:lipid A biosynthetic process"/>
    <property type="evidence" value="ECO:0007669"/>
    <property type="project" value="UniProtKB-UniRule"/>
</dbReference>
<comment type="similarity">
    <text evidence="7">Belongs to the transferase hexapeptide repeat family. LpxD subfamily.</text>
</comment>
<evidence type="ECO:0000313" key="10">
    <source>
        <dbReference type="Proteomes" id="UP000190064"/>
    </source>
</evidence>
<gene>
    <name evidence="7" type="primary">lpxD</name>
    <name evidence="9" type="ORF">BTA35_0203875</name>
</gene>
<comment type="catalytic activity">
    <reaction evidence="7">
        <text>a UDP-3-O-[(3R)-3-hydroxyacyl]-alpha-D-glucosamine + a (3R)-hydroxyacyl-[ACP] = a UDP-2-N,3-O-bis[(3R)-3-hydroxyacyl]-alpha-D-glucosamine + holo-[ACP] + H(+)</text>
        <dbReference type="Rhea" id="RHEA:53836"/>
        <dbReference type="Rhea" id="RHEA-COMP:9685"/>
        <dbReference type="Rhea" id="RHEA-COMP:9945"/>
        <dbReference type="ChEBI" id="CHEBI:15378"/>
        <dbReference type="ChEBI" id="CHEBI:64479"/>
        <dbReference type="ChEBI" id="CHEBI:78827"/>
        <dbReference type="ChEBI" id="CHEBI:137740"/>
        <dbReference type="ChEBI" id="CHEBI:137748"/>
        <dbReference type="EC" id="2.3.1.191"/>
    </reaction>
</comment>
<dbReference type="AlphaFoldDB" id="A0A1T1HFP5"/>
<keyword evidence="3 7" id="KW-0808">Transferase</keyword>
<dbReference type="NCBIfam" id="TIGR01853">
    <property type="entry name" value="lipid_A_lpxD"/>
    <property type="match status" value="1"/>
</dbReference>
<dbReference type="CDD" id="cd03352">
    <property type="entry name" value="LbH_LpxD"/>
    <property type="match status" value="1"/>
</dbReference>
<protein>
    <recommendedName>
        <fullName evidence="7">UDP-3-O-acylglucosamine N-acyltransferase</fullName>
        <ecNumber evidence="7">2.3.1.191</ecNumber>
    </recommendedName>
</protein>
<sequence>MTHPSDAPSAGHEYTLGYLAEILGGELRGDASAVVQGLATLQSADATQASFLANPAYQKHLANCQAGVVLLREELSGQCPVNCILLHNPYAGYARLTQLFNSVSPCTPGIHPQAVIHPDARVSPNAQIDAFAVIEAGAEVGDGAVIGTHCHIGRNTIIGNGCRLFPNVTLYHDVVLGCEVTLHSSCVIGGDGFGFAPENGRWVKIAQLGGVIIGDRTEVGANTNIDRGALDDTVIGSDVIIDSQVQVAHNVRIGDGTAIAGCVGIAGSSSIGRHCLIGGSSNIAGHLSICDGVTLNMTTSVTGDIREPGHYSSGTGMSDMRTWRKNAVRFNQLDKLAKRVVKIEKSLSPAANKEKT</sequence>
<comment type="subunit">
    <text evidence="7">Homotrimer.</text>
</comment>
<dbReference type="EMBL" id="MTSD02000001">
    <property type="protein sequence ID" value="OOV88635.1"/>
    <property type="molecule type" value="Genomic_DNA"/>
</dbReference>
<dbReference type="PROSITE" id="PS00101">
    <property type="entry name" value="HEXAPEP_TRANSFERASES"/>
    <property type="match status" value="1"/>
</dbReference>
<dbReference type="InterPro" id="IPR020573">
    <property type="entry name" value="UDP_GlcNAc_AcTrfase_non-rep"/>
</dbReference>
<keyword evidence="2 7" id="KW-0441">Lipid A biosynthesis</keyword>
<dbReference type="RefSeq" id="WP_077243076.1">
    <property type="nucleotide sequence ID" value="NZ_FXTS01000004.1"/>
</dbReference>
<dbReference type="HAMAP" id="MF_00523">
    <property type="entry name" value="LpxD"/>
    <property type="match status" value="1"/>
</dbReference>
<evidence type="ECO:0000256" key="5">
    <source>
        <dbReference type="ARBA" id="ARBA00023098"/>
    </source>
</evidence>
<dbReference type="InterPro" id="IPR007691">
    <property type="entry name" value="LpxD"/>
</dbReference>
<dbReference type="InterPro" id="IPR001451">
    <property type="entry name" value="Hexapep"/>
</dbReference>
<evidence type="ECO:0000256" key="2">
    <source>
        <dbReference type="ARBA" id="ARBA00022556"/>
    </source>
</evidence>
<dbReference type="GO" id="GO:0103118">
    <property type="term" value="F:UDP-3-O-[(3R)-3-hydroxyacyl]-glucosamine N-acyltransferase activity"/>
    <property type="evidence" value="ECO:0007669"/>
    <property type="project" value="UniProtKB-EC"/>
</dbReference>
<keyword evidence="6 7" id="KW-0012">Acyltransferase</keyword>
<evidence type="ECO:0000256" key="6">
    <source>
        <dbReference type="ARBA" id="ARBA00023315"/>
    </source>
</evidence>
<keyword evidence="4 7" id="KW-0677">Repeat</keyword>
<comment type="pathway">
    <text evidence="7">Bacterial outer membrane biogenesis; LPS lipid A biosynthesis.</text>
</comment>